<dbReference type="PROSITE" id="PS00086">
    <property type="entry name" value="CYTOCHROME_P450"/>
    <property type="match status" value="1"/>
</dbReference>
<keyword evidence="3 7" id="KW-0479">Metal-binding</keyword>
<dbReference type="InterPro" id="IPR023341">
    <property type="entry name" value="MABP"/>
</dbReference>
<dbReference type="FunFam" id="1.10.630.10:FF:000036">
    <property type="entry name" value="CYtochrome P450 family"/>
    <property type="match status" value="1"/>
</dbReference>
<evidence type="ECO:0000313" key="10">
    <source>
        <dbReference type="Proteomes" id="UP000035681"/>
    </source>
</evidence>
<dbReference type="GO" id="GO:0016712">
    <property type="term" value="F:oxidoreductase activity, acting on paired donors, with incorporation or reduction of molecular oxygen, reduced flavin or flavoprotein as one donor, and incorporation of one atom of oxygen"/>
    <property type="evidence" value="ECO:0007669"/>
    <property type="project" value="TreeGrafter"/>
</dbReference>
<name>A0AAF5D0Z0_STRER</name>
<feature type="domain" description="MABP" evidence="9">
    <location>
        <begin position="508"/>
        <end position="654"/>
    </location>
</feature>
<dbReference type="GO" id="GO:0006082">
    <property type="term" value="P:organic acid metabolic process"/>
    <property type="evidence" value="ECO:0007669"/>
    <property type="project" value="TreeGrafter"/>
</dbReference>
<dbReference type="CDD" id="cd20617">
    <property type="entry name" value="CYP1_2-like"/>
    <property type="match status" value="1"/>
</dbReference>
<comment type="similarity">
    <text evidence="2">Belongs to the cytochrome P450 family.</text>
</comment>
<dbReference type="Pfam" id="PF10240">
    <property type="entry name" value="DUF2464"/>
    <property type="match status" value="1"/>
</dbReference>
<keyword evidence="8" id="KW-1133">Transmembrane helix</keyword>
<dbReference type="GO" id="GO:0008395">
    <property type="term" value="F:steroid hydroxylase activity"/>
    <property type="evidence" value="ECO:0007669"/>
    <property type="project" value="TreeGrafter"/>
</dbReference>
<dbReference type="Gene3D" id="2.100.10.50">
    <property type="match status" value="1"/>
</dbReference>
<evidence type="ECO:0000256" key="2">
    <source>
        <dbReference type="ARBA" id="ARBA00010617"/>
    </source>
</evidence>
<dbReference type="InterPro" id="IPR001128">
    <property type="entry name" value="Cyt_P450"/>
</dbReference>
<dbReference type="PANTHER" id="PTHR24300:SF403">
    <property type="entry name" value="CYTOCHROME P450 306A1"/>
    <property type="match status" value="1"/>
</dbReference>
<evidence type="ECO:0000256" key="5">
    <source>
        <dbReference type="ARBA" id="ARBA00023004"/>
    </source>
</evidence>
<keyword evidence="4" id="KW-0560">Oxidoreductase</keyword>
<evidence type="ECO:0000256" key="7">
    <source>
        <dbReference type="PIRSR" id="PIRSR602401-1"/>
    </source>
</evidence>
<dbReference type="InterPro" id="IPR018798">
    <property type="entry name" value="MVB12A/B"/>
</dbReference>
<dbReference type="PRINTS" id="PR00463">
    <property type="entry name" value="EP450I"/>
</dbReference>
<keyword evidence="10" id="KW-1185">Reference proteome</keyword>
<proteinExistence type="inferred from homology"/>
<dbReference type="AlphaFoldDB" id="A0AAF5D0Z0"/>
<protein>
    <submittedName>
        <fullName evidence="11">MABP domain-containing protein</fullName>
    </submittedName>
</protein>
<dbReference type="SUPFAM" id="SSF48264">
    <property type="entry name" value="Cytochrome P450"/>
    <property type="match status" value="1"/>
</dbReference>
<feature type="binding site" description="axial binding residue" evidence="7">
    <location>
        <position position="408"/>
    </location>
    <ligand>
        <name>heme</name>
        <dbReference type="ChEBI" id="CHEBI:30413"/>
    </ligand>
    <ligandPart>
        <name>Fe</name>
        <dbReference type="ChEBI" id="CHEBI:18248"/>
    </ligandPart>
</feature>
<dbReference type="GO" id="GO:0006805">
    <property type="term" value="P:xenobiotic metabolic process"/>
    <property type="evidence" value="ECO:0007669"/>
    <property type="project" value="TreeGrafter"/>
</dbReference>
<dbReference type="InterPro" id="IPR002401">
    <property type="entry name" value="Cyt_P450_E_grp-I"/>
</dbReference>
<dbReference type="WBParaSite" id="TCONS_00004845.p1">
    <property type="protein sequence ID" value="TCONS_00004845.p1"/>
    <property type="gene ID" value="XLOC_002961"/>
</dbReference>
<keyword evidence="8" id="KW-0812">Transmembrane</keyword>
<evidence type="ECO:0000256" key="3">
    <source>
        <dbReference type="ARBA" id="ARBA00022723"/>
    </source>
</evidence>
<dbReference type="InterPro" id="IPR036396">
    <property type="entry name" value="Cyt_P450_sf"/>
</dbReference>
<evidence type="ECO:0000256" key="1">
    <source>
        <dbReference type="ARBA" id="ARBA00001971"/>
    </source>
</evidence>
<dbReference type="PRINTS" id="PR00385">
    <property type="entry name" value="P450"/>
</dbReference>
<evidence type="ECO:0000256" key="8">
    <source>
        <dbReference type="SAM" id="Phobius"/>
    </source>
</evidence>
<dbReference type="GO" id="GO:0005506">
    <property type="term" value="F:iron ion binding"/>
    <property type="evidence" value="ECO:0007669"/>
    <property type="project" value="InterPro"/>
</dbReference>
<evidence type="ECO:0000256" key="4">
    <source>
        <dbReference type="ARBA" id="ARBA00023002"/>
    </source>
</evidence>
<keyword evidence="7" id="KW-0349">Heme</keyword>
<dbReference type="InterPro" id="IPR017972">
    <property type="entry name" value="Cyt_P450_CS"/>
</dbReference>
<comment type="cofactor">
    <cofactor evidence="1 7">
        <name>heme</name>
        <dbReference type="ChEBI" id="CHEBI:30413"/>
    </cofactor>
</comment>
<evidence type="ECO:0000313" key="11">
    <source>
        <dbReference type="WBParaSite" id="TCONS_00004845.p1"/>
    </source>
</evidence>
<dbReference type="Pfam" id="PF00067">
    <property type="entry name" value="p450"/>
    <property type="match status" value="1"/>
</dbReference>
<dbReference type="GO" id="GO:0000813">
    <property type="term" value="C:ESCRT I complex"/>
    <property type="evidence" value="ECO:0007669"/>
    <property type="project" value="InterPro"/>
</dbReference>
<reference evidence="11" key="1">
    <citation type="submission" date="2024-02" db="UniProtKB">
        <authorList>
            <consortium name="WormBaseParasite"/>
        </authorList>
    </citation>
    <scope>IDENTIFICATION</scope>
</reference>
<dbReference type="InterPro" id="IPR050182">
    <property type="entry name" value="Cytochrome_P450_fam2"/>
</dbReference>
<keyword evidence="5 7" id="KW-0408">Iron</keyword>
<feature type="transmembrane region" description="Helical" evidence="8">
    <location>
        <begin position="766"/>
        <end position="788"/>
    </location>
</feature>
<dbReference type="Proteomes" id="UP000035681">
    <property type="component" value="Unplaced"/>
</dbReference>
<organism evidence="10 11">
    <name type="scientific">Strongyloides stercoralis</name>
    <name type="common">Threadworm</name>
    <dbReference type="NCBI Taxonomy" id="6248"/>
    <lineage>
        <taxon>Eukaryota</taxon>
        <taxon>Metazoa</taxon>
        <taxon>Ecdysozoa</taxon>
        <taxon>Nematoda</taxon>
        <taxon>Chromadorea</taxon>
        <taxon>Rhabditida</taxon>
        <taxon>Tylenchina</taxon>
        <taxon>Panagrolaimomorpha</taxon>
        <taxon>Strongyloidoidea</taxon>
        <taxon>Strongyloididae</taxon>
        <taxon>Strongyloides</taxon>
    </lineage>
</organism>
<dbReference type="GO" id="GO:0020037">
    <property type="term" value="F:heme binding"/>
    <property type="evidence" value="ECO:0007669"/>
    <property type="project" value="InterPro"/>
</dbReference>
<keyword evidence="8" id="KW-0472">Membrane</keyword>
<dbReference type="PANTHER" id="PTHR24300">
    <property type="entry name" value="CYTOCHROME P450 508A4-RELATED"/>
    <property type="match status" value="1"/>
</dbReference>
<evidence type="ECO:0000256" key="6">
    <source>
        <dbReference type="ARBA" id="ARBA00023033"/>
    </source>
</evidence>
<keyword evidence="6" id="KW-0503">Monooxygenase</keyword>
<sequence length="789" mass="91255">PLPIIGNTHSIDMASPYKTVMKWKKIYGDIFTIWLPRPTIVLASANVIKEALIKNKEVFSSRPNSYIYGIFTGHKPHGDGIILADGDNWYTQRNFALRIFREFGVGSKRMEYKIMLHTHRMLVYIFKKMCGSKKVVIDLHHIISFTVGNIIHDLVMGRYFEFHDPEFMHFKELIDSILKDFTSIQMLIVDCYPFMRFFLPTYYRYKRNGFKLQKYFLDEIERHSSKIENSLEKMKPTNFIDAYLLEMYKSEDEELSKLTLALNAGDLWTGGMETTVTTLRWAILYMILHPQVQRKCFQEISGVLKDNIDVTSEDRIRLPYIRATIDEIQRMINVLPWGIPHRVECDIKINGKFIPRDTTLLIQTGAIHFDEDEFHDPNTFLPERFLNDDGSYMAVRNNMPFGIGKRQCLGEPLARMELLLIFVTLIKNFEFCEGPQGPPDMTRCEGMTTVPKPYKVLLKKRHNNIKYANNNQIQKQPFEEELEKMREYKRLIMEEEIRSTEFDEELGAKPIYGVCIVTDPKNAPKNYTPILKTFDDGTDADLWKEGGITSFFSRPVRYLCINRVPENGQTEILHDIQIKKEDILIPNGFTEISFTSDTKEKGLRKYRLLVSYLPKEKIIDAITDIIVVKTNKPYRGYTPAGEIDGLRIWYKASSIQTCLLGFPKSASNPIIDGKLYPHLPSHHSSSMSSNLNGVINDVNSFTIKAVDEKSKILNNLPLILNEVYVKEGTSSKESFNIPEVPFLQSLNSEIYKYDLERSILGGGNMILTNFFCQTLILISVYLCFATFVY</sequence>
<dbReference type="PROSITE" id="PS51498">
    <property type="entry name" value="MABP"/>
    <property type="match status" value="1"/>
</dbReference>
<evidence type="ECO:0000259" key="9">
    <source>
        <dbReference type="PROSITE" id="PS51498"/>
    </source>
</evidence>
<dbReference type="Gene3D" id="1.10.630.10">
    <property type="entry name" value="Cytochrome P450"/>
    <property type="match status" value="1"/>
</dbReference>
<accession>A0AAF5D0Z0</accession>